<dbReference type="Proteomes" id="UP000673691">
    <property type="component" value="Unassembled WGS sequence"/>
</dbReference>
<comment type="caution">
    <text evidence="1">The sequence shown here is derived from an EMBL/GenBank/DDBJ whole genome shotgun (WGS) entry which is preliminary data.</text>
</comment>
<evidence type="ECO:0000313" key="1">
    <source>
        <dbReference type="EMBL" id="KAG5463033.1"/>
    </source>
</evidence>
<dbReference type="AlphaFoldDB" id="A0A8H8A0P6"/>
<name>A0A8H8A0P6_9FUNG</name>
<gene>
    <name evidence="1" type="ORF">BJ554DRAFT_2249</name>
</gene>
<keyword evidence="2" id="KW-1185">Reference proteome</keyword>
<evidence type="ECO:0000313" key="2">
    <source>
        <dbReference type="Proteomes" id="UP000673691"/>
    </source>
</evidence>
<feature type="non-terminal residue" evidence="1">
    <location>
        <position position="464"/>
    </location>
</feature>
<accession>A0A8H8A0P6</accession>
<reference evidence="1 2" key="1">
    <citation type="journal article" name="Sci. Rep.">
        <title>Genome-scale phylogenetic analyses confirm Olpidium as the closest living zoosporic fungus to the non-flagellated, terrestrial fungi.</title>
        <authorList>
            <person name="Chang Y."/>
            <person name="Rochon D."/>
            <person name="Sekimoto S."/>
            <person name="Wang Y."/>
            <person name="Chovatia M."/>
            <person name="Sandor L."/>
            <person name="Salamov A."/>
            <person name="Grigoriev I.V."/>
            <person name="Stajich J.E."/>
            <person name="Spatafora J.W."/>
        </authorList>
    </citation>
    <scope>NUCLEOTIDE SEQUENCE [LARGE SCALE GENOMIC DNA]</scope>
    <source>
        <strain evidence="1">S191</strain>
    </source>
</reference>
<proteinExistence type="predicted"/>
<organism evidence="1 2">
    <name type="scientific">Olpidium bornovanus</name>
    <dbReference type="NCBI Taxonomy" id="278681"/>
    <lineage>
        <taxon>Eukaryota</taxon>
        <taxon>Fungi</taxon>
        <taxon>Fungi incertae sedis</taxon>
        <taxon>Olpidiomycota</taxon>
        <taxon>Olpidiomycotina</taxon>
        <taxon>Olpidiomycetes</taxon>
        <taxon>Olpidiales</taxon>
        <taxon>Olpidiaceae</taxon>
        <taxon>Olpidium</taxon>
    </lineage>
</organism>
<protein>
    <submittedName>
        <fullName evidence="1">Uncharacterized protein</fullName>
    </submittedName>
</protein>
<dbReference type="EMBL" id="JAEFCI010001247">
    <property type="protein sequence ID" value="KAG5463033.1"/>
    <property type="molecule type" value="Genomic_DNA"/>
</dbReference>
<sequence length="464" mass="50895">MTRDDRARGRAIRIVRGHRQDLHGAEAKTMMASHYNAGTVSAPVSFPVPVPVPTIDQRSVWRHVVFGLLSCPSLARVVPCQRPAPLSVPLTHTNTASGSQLSGSGVLAKSFEIPIKHFGTVRAPLLLFMKRCTVEVQVALRRPRSGPFVKGGREVHEQVGYGGVPVSGERKRERLRYYGDGTLGPIYATACTRRRAALRCASQAPARVSTVIRAGPHAGSSRGRRLLRLGASRGLSRGLRPWSLVGPSVSLVSARVPPQSALAGGPHTRGSRGVVGGFGSGPRHPGPQGRLPWRPRTEPEARARITREKGSRQVLVLIIPCPHADAQTTQFRHIHWCRFPIGPKPLQHHTYKRQDFRIKTPTPVPAPWPVPTVPPNAGVTMEEAMNQELGCLHALEKCNAALESAFNISNTPGEPRPEHHAAFKIPAPNKYAGRWDETERNTWAYSVRIYAKKRFPRDTRVAIS</sequence>